<gene>
    <name evidence="4" type="primary">LOC113403790</name>
</gene>
<dbReference type="OrthoDB" id="8039770at2759"/>
<dbReference type="SMART" id="SM00343">
    <property type="entry name" value="ZnF_C2HC"/>
    <property type="match status" value="2"/>
</dbReference>
<name>A0A8B8IWV2_VANTA</name>
<feature type="domain" description="CCHC-type" evidence="2">
    <location>
        <begin position="242"/>
        <end position="257"/>
    </location>
</feature>
<dbReference type="GeneID" id="113403790"/>
<dbReference type="InterPro" id="IPR001878">
    <property type="entry name" value="Znf_CCHC"/>
</dbReference>
<evidence type="ECO:0000256" key="1">
    <source>
        <dbReference type="PROSITE-ProRule" id="PRU00047"/>
    </source>
</evidence>
<sequence length="468" mass="53652">MSYATNNALSLEKLDLEGDGVSLGQRWEKWKRSLNIYLEATEITSPIKKRATLLLLGGSGLQEIFYNLPGANAEANENNDVFGIAISKLDEYFTPKQSKVYERHVFRLIKQEGEKFDKFLIRLRNQAEKCKFDNPEDHLIDQIVEKCLSVDLRKKTLTIGDSITLDKIITEANTLEVVNRQMEEYGKQDKQSDVNSIAFKRNETKNEKKNTIFVNRNKGCSRCGNSKHFANDTKCPAKGKQCHSCGKLGHFRQYCKSGRERTRKRKIEEINRQEEERSSKQPRRRKEVDNIIDKEVDYVFNVNNEANIECVIGGIRTNMLIDSGSKYNLITDKTWNTLKNKGFLYFNQDEKPNKTLFAYGSRTPLEIVASFETTIKINGKEQRANICVIAGGSRNLLGKDSAVHLGVLKLGTIVDQIANEPFPKFKDVMVEIPIDNSIKPISQPYRRVPIPLEEKIEKKLKNYWTTIL</sequence>
<keyword evidence="1" id="KW-0479">Metal-binding</keyword>
<protein>
    <submittedName>
        <fullName evidence="4">Uncharacterized protein LOC113403790</fullName>
    </submittedName>
</protein>
<dbReference type="GO" id="GO:0008270">
    <property type="term" value="F:zinc ion binding"/>
    <property type="evidence" value="ECO:0007669"/>
    <property type="project" value="UniProtKB-KW"/>
</dbReference>
<dbReference type="InterPro" id="IPR050951">
    <property type="entry name" value="Retrovirus_Pol_polyprotein"/>
</dbReference>
<organism evidence="3 4">
    <name type="scientific">Vanessa tameamea</name>
    <name type="common">Kamehameha butterfly</name>
    <dbReference type="NCBI Taxonomy" id="334116"/>
    <lineage>
        <taxon>Eukaryota</taxon>
        <taxon>Metazoa</taxon>
        <taxon>Ecdysozoa</taxon>
        <taxon>Arthropoda</taxon>
        <taxon>Hexapoda</taxon>
        <taxon>Insecta</taxon>
        <taxon>Pterygota</taxon>
        <taxon>Neoptera</taxon>
        <taxon>Endopterygota</taxon>
        <taxon>Lepidoptera</taxon>
        <taxon>Glossata</taxon>
        <taxon>Ditrysia</taxon>
        <taxon>Papilionoidea</taxon>
        <taxon>Nymphalidae</taxon>
        <taxon>Nymphalinae</taxon>
        <taxon>Vanessa</taxon>
    </lineage>
</organism>
<dbReference type="GO" id="GO:0003676">
    <property type="term" value="F:nucleic acid binding"/>
    <property type="evidence" value="ECO:0007669"/>
    <property type="project" value="InterPro"/>
</dbReference>
<dbReference type="Proteomes" id="UP001652626">
    <property type="component" value="Chromosome 20"/>
</dbReference>
<proteinExistence type="predicted"/>
<evidence type="ECO:0000259" key="2">
    <source>
        <dbReference type="PROSITE" id="PS50158"/>
    </source>
</evidence>
<dbReference type="PANTHER" id="PTHR37984:SF11">
    <property type="entry name" value="INTEGRASE CATALYTIC DOMAIN-CONTAINING PROTEIN"/>
    <property type="match status" value="1"/>
</dbReference>
<dbReference type="PROSITE" id="PS50158">
    <property type="entry name" value="ZF_CCHC"/>
    <property type="match status" value="1"/>
</dbReference>
<dbReference type="InterPro" id="IPR021109">
    <property type="entry name" value="Peptidase_aspartic_dom_sf"/>
</dbReference>
<evidence type="ECO:0000313" key="3">
    <source>
        <dbReference type="Proteomes" id="UP001652626"/>
    </source>
</evidence>
<reference evidence="4" key="1">
    <citation type="submission" date="2025-08" db="UniProtKB">
        <authorList>
            <consortium name="RefSeq"/>
        </authorList>
    </citation>
    <scope>IDENTIFICATION</scope>
    <source>
        <tissue evidence="4">Whole body</tissue>
    </source>
</reference>
<dbReference type="PANTHER" id="PTHR37984">
    <property type="entry name" value="PROTEIN CBG26694"/>
    <property type="match status" value="1"/>
</dbReference>
<keyword evidence="1" id="KW-0863">Zinc-finger</keyword>
<evidence type="ECO:0000313" key="4">
    <source>
        <dbReference type="RefSeq" id="XP_026500171.2"/>
    </source>
</evidence>
<keyword evidence="1" id="KW-0862">Zinc</keyword>
<dbReference type="OMA" id="NEANIEC"/>
<dbReference type="Gene3D" id="4.10.60.10">
    <property type="entry name" value="Zinc finger, CCHC-type"/>
    <property type="match status" value="1"/>
</dbReference>
<dbReference type="SUPFAM" id="SSF50630">
    <property type="entry name" value="Acid proteases"/>
    <property type="match status" value="1"/>
</dbReference>
<dbReference type="AlphaFoldDB" id="A0A8B8IWV2"/>
<dbReference type="RefSeq" id="XP_026500171.2">
    <property type="nucleotide sequence ID" value="XM_026644386.2"/>
</dbReference>
<accession>A0A8B8IWV2</accession>
<keyword evidence="3" id="KW-1185">Reference proteome</keyword>
<dbReference type="Gene3D" id="2.40.70.10">
    <property type="entry name" value="Acid Proteases"/>
    <property type="match status" value="1"/>
</dbReference>